<evidence type="ECO:0000259" key="8">
    <source>
        <dbReference type="Pfam" id="PF04085"/>
    </source>
</evidence>
<dbReference type="GO" id="GO:0005886">
    <property type="term" value="C:plasma membrane"/>
    <property type="evidence" value="ECO:0007669"/>
    <property type="project" value="TreeGrafter"/>
</dbReference>
<evidence type="ECO:0000256" key="5">
    <source>
        <dbReference type="PIRNR" id="PIRNR038471"/>
    </source>
</evidence>
<evidence type="ECO:0000313" key="9">
    <source>
        <dbReference type="EMBL" id="HIZ70610.1"/>
    </source>
</evidence>
<comment type="similarity">
    <text evidence="1 5">Belongs to the MreC family.</text>
</comment>
<dbReference type="PANTHER" id="PTHR34138:SF1">
    <property type="entry name" value="CELL SHAPE-DETERMINING PROTEIN MREC"/>
    <property type="match status" value="1"/>
</dbReference>
<feature type="domain" description="Rod shape-determining protein MreC beta-barrel core" evidence="8">
    <location>
        <begin position="123"/>
        <end position="275"/>
    </location>
</feature>
<keyword evidence="7" id="KW-0812">Transmembrane</keyword>
<gene>
    <name evidence="9" type="primary">mreC</name>
    <name evidence="9" type="ORF">H9808_02450</name>
</gene>
<evidence type="ECO:0000256" key="7">
    <source>
        <dbReference type="SAM" id="Phobius"/>
    </source>
</evidence>
<dbReference type="InterPro" id="IPR055342">
    <property type="entry name" value="MreC_beta-barrel_core"/>
</dbReference>
<keyword evidence="7" id="KW-0472">Membrane</keyword>
<evidence type="ECO:0000256" key="1">
    <source>
        <dbReference type="ARBA" id="ARBA00009369"/>
    </source>
</evidence>
<evidence type="ECO:0000256" key="4">
    <source>
        <dbReference type="ARBA" id="ARBA00032089"/>
    </source>
</evidence>
<organism evidence="9 10">
    <name type="scientific">Candidatus Atopostipes pullistercoris</name>
    <dbReference type="NCBI Taxonomy" id="2838467"/>
    <lineage>
        <taxon>Bacteria</taxon>
        <taxon>Bacillati</taxon>
        <taxon>Bacillota</taxon>
        <taxon>Bacilli</taxon>
        <taxon>Lactobacillales</taxon>
        <taxon>Carnobacteriaceae</taxon>
        <taxon>Atopostipes</taxon>
    </lineage>
</organism>
<dbReference type="AlphaFoldDB" id="A0A9D2JWV9"/>
<evidence type="ECO:0000256" key="6">
    <source>
        <dbReference type="SAM" id="Coils"/>
    </source>
</evidence>
<name>A0A9D2JWV9_9LACT</name>
<dbReference type="PANTHER" id="PTHR34138">
    <property type="entry name" value="CELL SHAPE-DETERMINING PROTEIN MREC"/>
    <property type="match status" value="1"/>
</dbReference>
<evidence type="ECO:0000256" key="2">
    <source>
        <dbReference type="ARBA" id="ARBA00013855"/>
    </source>
</evidence>
<reference evidence="9" key="2">
    <citation type="submission" date="2021-04" db="EMBL/GenBank/DDBJ databases">
        <authorList>
            <person name="Gilroy R."/>
        </authorList>
    </citation>
    <scope>NUCLEOTIDE SEQUENCE</scope>
    <source>
        <strain evidence="9">CHK169-4300</strain>
    </source>
</reference>
<evidence type="ECO:0000313" key="10">
    <source>
        <dbReference type="Proteomes" id="UP000824106"/>
    </source>
</evidence>
<dbReference type="InterPro" id="IPR042175">
    <property type="entry name" value="Cell/Rod_MreC_2"/>
</dbReference>
<comment type="function">
    <text evidence="5">Involved in formation and maintenance of cell shape.</text>
</comment>
<dbReference type="PIRSF" id="PIRSF038471">
    <property type="entry name" value="MreC"/>
    <property type="match status" value="1"/>
</dbReference>
<reference evidence="9" key="1">
    <citation type="journal article" date="2021" name="PeerJ">
        <title>Extensive microbial diversity within the chicken gut microbiome revealed by metagenomics and culture.</title>
        <authorList>
            <person name="Gilroy R."/>
            <person name="Ravi A."/>
            <person name="Getino M."/>
            <person name="Pursley I."/>
            <person name="Horton D.L."/>
            <person name="Alikhan N.F."/>
            <person name="Baker D."/>
            <person name="Gharbi K."/>
            <person name="Hall N."/>
            <person name="Watson M."/>
            <person name="Adriaenssens E.M."/>
            <person name="Foster-Nyarko E."/>
            <person name="Jarju S."/>
            <person name="Secka A."/>
            <person name="Antonio M."/>
            <person name="Oren A."/>
            <person name="Chaudhuri R.R."/>
            <person name="La Ragione R."/>
            <person name="Hildebrand F."/>
            <person name="Pallen M.J."/>
        </authorList>
    </citation>
    <scope>NUCLEOTIDE SEQUENCE</scope>
    <source>
        <strain evidence="9">CHK169-4300</strain>
    </source>
</reference>
<dbReference type="EMBL" id="DXAZ01000033">
    <property type="protein sequence ID" value="HIZ70610.1"/>
    <property type="molecule type" value="Genomic_DNA"/>
</dbReference>
<dbReference type="InterPro" id="IPR042177">
    <property type="entry name" value="Cell/Rod_1"/>
</dbReference>
<protein>
    <recommendedName>
        <fullName evidence="2 5">Cell shape-determining protein MreC</fullName>
    </recommendedName>
    <alternativeName>
        <fullName evidence="4 5">Cell shape protein MreC</fullName>
    </alternativeName>
</protein>
<accession>A0A9D2JWV9</accession>
<comment type="caution">
    <text evidence="9">The sequence shown here is derived from an EMBL/GenBank/DDBJ whole genome shotgun (WGS) entry which is preliminary data.</text>
</comment>
<keyword evidence="6" id="KW-0175">Coiled coil</keyword>
<dbReference type="GO" id="GO:0008360">
    <property type="term" value="P:regulation of cell shape"/>
    <property type="evidence" value="ECO:0007669"/>
    <property type="project" value="UniProtKB-KW"/>
</dbReference>
<dbReference type="Gene3D" id="2.40.10.350">
    <property type="entry name" value="Rod shape-determining protein MreC, domain 2"/>
    <property type="match status" value="1"/>
</dbReference>
<dbReference type="InterPro" id="IPR007221">
    <property type="entry name" value="MreC"/>
</dbReference>
<feature type="transmembrane region" description="Helical" evidence="7">
    <location>
        <begin position="10"/>
        <end position="28"/>
    </location>
</feature>
<feature type="coiled-coil region" evidence="6">
    <location>
        <begin position="66"/>
        <end position="106"/>
    </location>
</feature>
<proteinExistence type="inferred from homology"/>
<dbReference type="Proteomes" id="UP000824106">
    <property type="component" value="Unassembled WGS sequence"/>
</dbReference>
<dbReference type="Gene3D" id="2.40.10.340">
    <property type="entry name" value="Rod shape-determining protein MreC, domain 1"/>
    <property type="match status" value="1"/>
</dbReference>
<dbReference type="Pfam" id="PF04085">
    <property type="entry name" value="MreC"/>
    <property type="match status" value="1"/>
</dbReference>
<keyword evidence="7" id="KW-1133">Transmembrane helix</keyword>
<dbReference type="NCBIfam" id="TIGR00219">
    <property type="entry name" value="mreC"/>
    <property type="match status" value="1"/>
</dbReference>
<sequence length="296" mass="32665">MKQYFNNKKLITLLVSLMFFIGILWFSFNNFGSAPYLQQVVNDITSVAGRVVSKPINALNGLFSDINNLQNTFEENKELKSKLNELAEMQAELTTVTNENQKLQEELELQATLTDYNTISGTVIARNPDKWIDQVIIDRGSRDGLVNGMSVMSNNGLIGRVVEVNPTSSKVTLLTTNDEAAVYTSAEIALEDEILFGVINGYDTNRKALVMEQITSTATIEEGAEVISSGLGGLVPRGLLIGTVSEVSLDRHGLGQRVYIEPATDFEDIRFVTIINREAETVDELNDSADTEEESE</sequence>
<evidence type="ECO:0000256" key="3">
    <source>
        <dbReference type="ARBA" id="ARBA00022960"/>
    </source>
</evidence>
<keyword evidence="3 5" id="KW-0133">Cell shape</keyword>